<dbReference type="InterPro" id="IPR000859">
    <property type="entry name" value="CUB_dom"/>
</dbReference>
<dbReference type="OrthoDB" id="10037824at2759"/>
<gene>
    <name evidence="4" type="ORF">X975_25883</name>
</gene>
<dbReference type="PANTHER" id="PTHR47537">
    <property type="entry name" value="CUBILIN"/>
    <property type="match status" value="1"/>
</dbReference>
<comment type="caution">
    <text evidence="2">Lacks conserved residue(s) required for the propagation of feature annotation.</text>
</comment>
<sequence length="377" mass="42387">MPPNANCTYRLKGASANDRVWLYFISFFVLVEKRPTATDREHSCAASKLEIYDTSGTKSNSTAAPSLVPESIHIFCGDNGPRLCAHAADYPPRFLPPRPCEVEGESYLSTGSEMIIRHRFLSVASELLTSSTSSFTARYEFVDMSQQGTPIDHSECDRRIDSRIAKQGFITNPRNVFLYGRGGRRNITCMFHFVGLPSERVKITLKKARLKNNGTTCRLYFDSVQQRHGCKMMSNQQSFQGPSGWALLVAAEYWAGYSFPVGCICDSVLEGDQQPIIFESLISNVKLKFEVVGMSHLDDFEDYFFEADYEFVNYTTCDSGLRRQMGPSGDGVLSFRVPSKSFFSEVPSSSGPIRCRWQIEASPHKHLYLKFKGFNAS</sequence>
<feature type="non-terminal residue" evidence="4">
    <location>
        <position position="377"/>
    </location>
</feature>
<dbReference type="InterPro" id="IPR053207">
    <property type="entry name" value="Non-NMDA_GluR_Accessory"/>
</dbReference>
<dbReference type="AlphaFoldDB" id="A0A087TPU4"/>
<name>A0A087TPU4_STEMI</name>
<dbReference type="STRING" id="407821.A0A087TPU4"/>
<proteinExistence type="predicted"/>
<reference evidence="4 5" key="1">
    <citation type="submission" date="2013-11" db="EMBL/GenBank/DDBJ databases">
        <title>Genome sequencing of Stegodyphus mimosarum.</title>
        <authorList>
            <person name="Bechsgaard J."/>
        </authorList>
    </citation>
    <scope>NUCLEOTIDE SEQUENCE [LARGE SCALE GENOMIC DNA]</scope>
</reference>
<dbReference type="PANTHER" id="PTHR47537:SF3">
    <property type="entry name" value="CUB DOMAIN-CONTAINING PROTEIN"/>
    <property type="match status" value="1"/>
</dbReference>
<feature type="domain" description="CUB" evidence="3">
    <location>
        <begin position="1"/>
        <end position="142"/>
    </location>
</feature>
<dbReference type="Gene3D" id="2.60.120.290">
    <property type="entry name" value="Spermadhesin, CUB domain"/>
    <property type="match status" value="1"/>
</dbReference>
<dbReference type="OMA" id="IRITEYW"/>
<dbReference type="Proteomes" id="UP000054359">
    <property type="component" value="Unassembled WGS sequence"/>
</dbReference>
<dbReference type="GO" id="GO:0005886">
    <property type="term" value="C:plasma membrane"/>
    <property type="evidence" value="ECO:0007669"/>
    <property type="project" value="TreeGrafter"/>
</dbReference>
<dbReference type="InterPro" id="IPR035914">
    <property type="entry name" value="Sperma_CUB_dom_sf"/>
</dbReference>
<evidence type="ECO:0000256" key="2">
    <source>
        <dbReference type="PROSITE-ProRule" id="PRU00059"/>
    </source>
</evidence>
<organism evidence="4 5">
    <name type="scientific">Stegodyphus mimosarum</name>
    <name type="common">African social velvet spider</name>
    <dbReference type="NCBI Taxonomy" id="407821"/>
    <lineage>
        <taxon>Eukaryota</taxon>
        <taxon>Metazoa</taxon>
        <taxon>Ecdysozoa</taxon>
        <taxon>Arthropoda</taxon>
        <taxon>Chelicerata</taxon>
        <taxon>Arachnida</taxon>
        <taxon>Araneae</taxon>
        <taxon>Araneomorphae</taxon>
        <taxon>Entelegynae</taxon>
        <taxon>Eresoidea</taxon>
        <taxon>Eresidae</taxon>
        <taxon>Stegodyphus</taxon>
    </lineage>
</organism>
<evidence type="ECO:0000259" key="3">
    <source>
        <dbReference type="PROSITE" id="PS01180"/>
    </source>
</evidence>
<evidence type="ECO:0000313" key="5">
    <source>
        <dbReference type="Proteomes" id="UP000054359"/>
    </source>
</evidence>
<keyword evidence="5" id="KW-1185">Reference proteome</keyword>
<evidence type="ECO:0000256" key="1">
    <source>
        <dbReference type="ARBA" id="ARBA00023157"/>
    </source>
</evidence>
<keyword evidence="1" id="KW-1015">Disulfide bond</keyword>
<accession>A0A087TPU4</accession>
<dbReference type="EMBL" id="KK116227">
    <property type="protein sequence ID" value="KFM67133.1"/>
    <property type="molecule type" value="Genomic_DNA"/>
</dbReference>
<evidence type="ECO:0000313" key="4">
    <source>
        <dbReference type="EMBL" id="KFM67133.1"/>
    </source>
</evidence>
<dbReference type="PROSITE" id="PS01180">
    <property type="entry name" value="CUB"/>
    <property type="match status" value="1"/>
</dbReference>
<protein>
    <recommendedName>
        <fullName evidence="3">CUB domain-containing protein</fullName>
    </recommendedName>
</protein>